<dbReference type="RefSeq" id="WP_059107701.1">
    <property type="nucleotide sequence ID" value="NZ_AP024589.1"/>
</dbReference>
<comment type="caution">
    <text evidence="2">The sequence shown here is derived from an EMBL/GenBank/DDBJ whole genome shotgun (WGS) entry which is preliminary data.</text>
</comment>
<evidence type="ECO:0000313" key="1">
    <source>
        <dbReference type="EMBL" id="MDN4532181.1"/>
    </source>
</evidence>
<gene>
    <name evidence="2" type="ORF">CD158_08380</name>
    <name evidence="1" type="ORF">QYH67_01090</name>
</gene>
<protein>
    <submittedName>
        <fullName evidence="2">Phage head-tail adapter protein</fullName>
    </submittedName>
</protein>
<organism evidence="2 3">
    <name type="scientific">Staphylococcus auricularis</name>
    <dbReference type="NCBI Taxonomy" id="29379"/>
    <lineage>
        <taxon>Bacteria</taxon>
        <taxon>Bacillati</taxon>
        <taxon>Bacillota</taxon>
        <taxon>Bacilli</taxon>
        <taxon>Bacillales</taxon>
        <taxon>Staphylococcaceae</taxon>
        <taxon>Staphylococcus</taxon>
    </lineage>
</organism>
<dbReference type="GeneID" id="64981869"/>
<dbReference type="Proteomes" id="UP001171687">
    <property type="component" value="Unassembled WGS sequence"/>
</dbReference>
<reference evidence="2 3" key="1">
    <citation type="submission" date="2017-08" db="EMBL/GenBank/DDBJ databases">
        <title>Draft genome sequences of 64 type strains of genus Staph aureus.</title>
        <authorList>
            <person name="Cole K."/>
            <person name="Golubchik T."/>
            <person name="Russell J."/>
            <person name="Foster D."/>
            <person name="Llewelyn M."/>
            <person name="Wilson D."/>
            <person name="Crook D."/>
            <person name="Paul J."/>
        </authorList>
    </citation>
    <scope>NUCLEOTIDE SEQUENCE [LARGE SCALE GENOMIC DNA]</scope>
    <source>
        <strain evidence="2 3">NCTC 12101</strain>
    </source>
</reference>
<proteinExistence type="predicted"/>
<accession>A0AAP8PNM9</accession>
<reference evidence="1" key="2">
    <citation type="submission" date="2023-07" db="EMBL/GenBank/DDBJ databases">
        <title>Evaluation of the beneficial properties of pineapple isolates.</title>
        <authorList>
            <person name="Adefiranye O."/>
        </authorList>
    </citation>
    <scope>NUCLEOTIDE SEQUENCE</scope>
    <source>
        <strain evidence="1">PAPLE_T1</strain>
    </source>
</reference>
<evidence type="ECO:0000313" key="2">
    <source>
        <dbReference type="EMBL" id="PNZ66488.1"/>
    </source>
</evidence>
<dbReference type="Proteomes" id="UP000242470">
    <property type="component" value="Unassembled WGS sequence"/>
</dbReference>
<sequence>MNKNKWITGGDMRTPVIFYVAKPYDGPEPGEKIEEVYYKCFADVHPPSVKDLDMTDHEASITLETYFPLGYDITDDMYFEIDLPNYKNQHFNIRNIESDINHMKTVKLIGVHKS</sequence>
<dbReference type="AlphaFoldDB" id="A0AAP8PNM9"/>
<dbReference type="EMBL" id="JAUHQC010000004">
    <property type="protein sequence ID" value="MDN4532181.1"/>
    <property type="molecule type" value="Genomic_DNA"/>
</dbReference>
<evidence type="ECO:0000313" key="3">
    <source>
        <dbReference type="Proteomes" id="UP000242470"/>
    </source>
</evidence>
<dbReference type="EMBL" id="PPQW01000059">
    <property type="protein sequence ID" value="PNZ66488.1"/>
    <property type="molecule type" value="Genomic_DNA"/>
</dbReference>
<name>A0AAP8PNM9_9STAP</name>